<feature type="region of interest" description="Disordered" evidence="1">
    <location>
        <begin position="1"/>
        <end position="24"/>
    </location>
</feature>
<evidence type="ECO:0000313" key="3">
    <source>
        <dbReference type="Proteomes" id="UP001054945"/>
    </source>
</evidence>
<feature type="compositionally biased region" description="Polar residues" evidence="1">
    <location>
        <begin position="12"/>
        <end position="23"/>
    </location>
</feature>
<reference evidence="2 3" key="1">
    <citation type="submission" date="2021-06" db="EMBL/GenBank/DDBJ databases">
        <title>Caerostris extrusa draft genome.</title>
        <authorList>
            <person name="Kono N."/>
            <person name="Arakawa K."/>
        </authorList>
    </citation>
    <scope>NUCLEOTIDE SEQUENCE [LARGE SCALE GENOMIC DNA]</scope>
</reference>
<gene>
    <name evidence="2" type="ORF">CEXT_695571</name>
</gene>
<organism evidence="2 3">
    <name type="scientific">Caerostris extrusa</name>
    <name type="common">Bark spider</name>
    <name type="synonym">Caerostris bankana</name>
    <dbReference type="NCBI Taxonomy" id="172846"/>
    <lineage>
        <taxon>Eukaryota</taxon>
        <taxon>Metazoa</taxon>
        <taxon>Ecdysozoa</taxon>
        <taxon>Arthropoda</taxon>
        <taxon>Chelicerata</taxon>
        <taxon>Arachnida</taxon>
        <taxon>Araneae</taxon>
        <taxon>Araneomorphae</taxon>
        <taxon>Entelegynae</taxon>
        <taxon>Araneoidea</taxon>
        <taxon>Araneidae</taxon>
        <taxon>Caerostris</taxon>
    </lineage>
</organism>
<dbReference type="Proteomes" id="UP001054945">
    <property type="component" value="Unassembled WGS sequence"/>
</dbReference>
<protein>
    <submittedName>
        <fullName evidence="2">Uncharacterized protein</fullName>
    </submittedName>
</protein>
<feature type="compositionally biased region" description="Basic and acidic residues" evidence="1">
    <location>
        <begin position="1"/>
        <end position="11"/>
    </location>
</feature>
<dbReference type="EMBL" id="BPLR01014989">
    <property type="protein sequence ID" value="GIY72786.1"/>
    <property type="molecule type" value="Genomic_DNA"/>
</dbReference>
<name>A0AAV4VQM9_CAEEX</name>
<sequence length="67" mass="7665">MGNMHQLKELDQNGSNDSKTDSLSPWKYFPTYSLIMPIPGVDIEVCTNRSHFENPLVHAEQQERSCV</sequence>
<accession>A0AAV4VQM9</accession>
<comment type="caution">
    <text evidence="2">The sequence shown here is derived from an EMBL/GenBank/DDBJ whole genome shotgun (WGS) entry which is preliminary data.</text>
</comment>
<evidence type="ECO:0000256" key="1">
    <source>
        <dbReference type="SAM" id="MobiDB-lite"/>
    </source>
</evidence>
<proteinExistence type="predicted"/>
<keyword evidence="3" id="KW-1185">Reference proteome</keyword>
<dbReference type="AlphaFoldDB" id="A0AAV4VQM9"/>
<evidence type="ECO:0000313" key="2">
    <source>
        <dbReference type="EMBL" id="GIY72786.1"/>
    </source>
</evidence>